<dbReference type="Proteomes" id="UP001445472">
    <property type="component" value="Unassembled WGS sequence"/>
</dbReference>
<accession>A0ABV1UMH5</accession>
<proteinExistence type="predicted"/>
<keyword evidence="2" id="KW-1185">Reference proteome</keyword>
<evidence type="ECO:0000313" key="2">
    <source>
        <dbReference type="Proteomes" id="UP001445472"/>
    </source>
</evidence>
<dbReference type="EMBL" id="JBEPBX010000001">
    <property type="protein sequence ID" value="MER6611851.1"/>
    <property type="molecule type" value="Genomic_DNA"/>
</dbReference>
<organism evidence="1 2">
    <name type="scientific">Streptomyces xantholiticus</name>
    <dbReference type="NCBI Taxonomy" id="68285"/>
    <lineage>
        <taxon>Bacteria</taxon>
        <taxon>Bacillati</taxon>
        <taxon>Actinomycetota</taxon>
        <taxon>Actinomycetes</taxon>
        <taxon>Kitasatosporales</taxon>
        <taxon>Streptomycetaceae</taxon>
        <taxon>Streptomyces</taxon>
    </lineage>
</organism>
<dbReference type="RefSeq" id="WP_351974729.1">
    <property type="nucleotide sequence ID" value="NZ_JBEPBX010000001.1"/>
</dbReference>
<comment type="caution">
    <text evidence="1">The sequence shown here is derived from an EMBL/GenBank/DDBJ whole genome shotgun (WGS) entry which is preliminary data.</text>
</comment>
<sequence>MTCPRAFYAPDLAPELGERAARFEVRAVGELYTASTPATAVHPW</sequence>
<protein>
    <submittedName>
        <fullName evidence="1">Uncharacterized protein</fullName>
    </submittedName>
</protein>
<reference evidence="1 2" key="1">
    <citation type="submission" date="2024-06" db="EMBL/GenBank/DDBJ databases">
        <title>The Natural Products Discovery Center: Release of the First 8490 Sequenced Strains for Exploring Actinobacteria Biosynthetic Diversity.</title>
        <authorList>
            <person name="Kalkreuter E."/>
            <person name="Kautsar S.A."/>
            <person name="Yang D."/>
            <person name="Bader C.D."/>
            <person name="Teijaro C.N."/>
            <person name="Fluegel L."/>
            <person name="Davis C.M."/>
            <person name="Simpson J.R."/>
            <person name="Lauterbach L."/>
            <person name="Steele A.D."/>
            <person name="Gui C."/>
            <person name="Meng S."/>
            <person name="Li G."/>
            <person name="Viehrig K."/>
            <person name="Ye F."/>
            <person name="Su P."/>
            <person name="Kiefer A.F."/>
            <person name="Nichols A."/>
            <person name="Cepeda A.J."/>
            <person name="Yan W."/>
            <person name="Fan B."/>
            <person name="Jiang Y."/>
            <person name="Adhikari A."/>
            <person name="Zheng C.-J."/>
            <person name="Schuster L."/>
            <person name="Cowan T.M."/>
            <person name="Smanski M.J."/>
            <person name="Chevrette M.G."/>
            <person name="De Carvalho L.P.S."/>
            <person name="Shen B."/>
        </authorList>
    </citation>
    <scope>NUCLEOTIDE SEQUENCE [LARGE SCALE GENOMIC DNA]</scope>
    <source>
        <strain evidence="1 2">NPDC000837</strain>
    </source>
</reference>
<gene>
    <name evidence="1" type="ORF">ABT276_00185</name>
</gene>
<name>A0ABV1UMH5_9ACTN</name>
<evidence type="ECO:0000313" key="1">
    <source>
        <dbReference type="EMBL" id="MER6611851.1"/>
    </source>
</evidence>